<accession>A0A918VSS9</accession>
<protein>
    <submittedName>
        <fullName evidence="1">Uncharacterized protein</fullName>
    </submittedName>
</protein>
<keyword evidence="2" id="KW-1185">Reference proteome</keyword>
<name>A0A918VSS9_9GAMM</name>
<organism evidence="1 2">
    <name type="scientific">Arenicella chitinivorans</name>
    <dbReference type="NCBI Taxonomy" id="1329800"/>
    <lineage>
        <taxon>Bacteria</taxon>
        <taxon>Pseudomonadati</taxon>
        <taxon>Pseudomonadota</taxon>
        <taxon>Gammaproteobacteria</taxon>
        <taxon>Arenicellales</taxon>
        <taxon>Arenicellaceae</taxon>
        <taxon>Arenicella</taxon>
    </lineage>
</organism>
<dbReference type="Proteomes" id="UP000614811">
    <property type="component" value="Unassembled WGS sequence"/>
</dbReference>
<reference evidence="1" key="2">
    <citation type="submission" date="2020-09" db="EMBL/GenBank/DDBJ databases">
        <authorList>
            <person name="Sun Q."/>
            <person name="Kim S."/>
        </authorList>
    </citation>
    <scope>NUCLEOTIDE SEQUENCE</scope>
    <source>
        <strain evidence="1">KCTC 12711</strain>
    </source>
</reference>
<evidence type="ECO:0000313" key="1">
    <source>
        <dbReference type="EMBL" id="GHA19544.1"/>
    </source>
</evidence>
<dbReference type="AlphaFoldDB" id="A0A918VSS9"/>
<evidence type="ECO:0000313" key="2">
    <source>
        <dbReference type="Proteomes" id="UP000614811"/>
    </source>
</evidence>
<reference evidence="1" key="1">
    <citation type="journal article" date="2014" name="Int. J. Syst. Evol. Microbiol.">
        <title>Complete genome sequence of Corynebacterium casei LMG S-19264T (=DSM 44701T), isolated from a smear-ripened cheese.</title>
        <authorList>
            <consortium name="US DOE Joint Genome Institute (JGI-PGF)"/>
            <person name="Walter F."/>
            <person name="Albersmeier A."/>
            <person name="Kalinowski J."/>
            <person name="Ruckert C."/>
        </authorList>
    </citation>
    <scope>NUCLEOTIDE SEQUENCE</scope>
    <source>
        <strain evidence="1">KCTC 12711</strain>
    </source>
</reference>
<sequence>MELSQRIEHDFSELDKFFKLVSDAIESEPEWSYLNASARFTMITDLYGCLEFWLRELCNYHQNKFQLSLSHKDIRSDNDLSAYNKYLCKVSNIDIAPVHNAYCDLQNLRKVRNIIVHGGAHTNDDKISSIKGVGLFGSLITVSNDFVHKSKDSAKCYLIHIANA</sequence>
<gene>
    <name evidence="1" type="ORF">GCM10008090_31540</name>
</gene>
<dbReference type="EMBL" id="BMXA01000008">
    <property type="protein sequence ID" value="GHA19544.1"/>
    <property type="molecule type" value="Genomic_DNA"/>
</dbReference>
<comment type="caution">
    <text evidence="1">The sequence shown here is derived from an EMBL/GenBank/DDBJ whole genome shotgun (WGS) entry which is preliminary data.</text>
</comment>
<proteinExistence type="predicted"/>